<evidence type="ECO:0000256" key="2">
    <source>
        <dbReference type="SAM" id="Phobius"/>
    </source>
</evidence>
<proteinExistence type="predicted"/>
<sequence>MDKTATIGSLTSAAIFSTGVVIAIANSIRIKTAEGAPWWRFWSLIPHGIYGGFAIQAAFHTRYDSNGMQSKLGPIFVSQSIHGMAGILLLPWTLAVKALCKKLKNNTAWPHSLEWGAKQRSSGFLYIFLIDASFLACILAAIIYGTYFTPWTFNTCSLYMAYDQWPPVISDASFQDQCRRGTAIQRIISLQHRPHSPPNFHAQPAPSPNLLPLSGRNATQKGSQTARLLVRPGENAPPRKGGPRALCTTTSTAIRPHRQSLVHPLTRR</sequence>
<dbReference type="EMBL" id="LSBJ02000003">
    <property type="protein sequence ID" value="OAQ68724.1"/>
    <property type="molecule type" value="Genomic_DNA"/>
</dbReference>
<dbReference type="KEGG" id="pchm:VFPPC_04925"/>
<dbReference type="Proteomes" id="UP000078397">
    <property type="component" value="Unassembled WGS sequence"/>
</dbReference>
<name>A0A179FT06_METCM</name>
<dbReference type="GeneID" id="28848182"/>
<dbReference type="RefSeq" id="XP_018145574.1">
    <property type="nucleotide sequence ID" value="XM_018284188.1"/>
</dbReference>
<dbReference type="OrthoDB" id="4926934at2759"/>
<keyword evidence="2" id="KW-0812">Transmembrane</keyword>
<feature type="transmembrane region" description="Helical" evidence="2">
    <location>
        <begin position="79"/>
        <end position="100"/>
    </location>
</feature>
<feature type="region of interest" description="Disordered" evidence="1">
    <location>
        <begin position="197"/>
        <end position="268"/>
    </location>
</feature>
<feature type="compositionally biased region" description="Basic residues" evidence="1">
    <location>
        <begin position="255"/>
        <end position="268"/>
    </location>
</feature>
<evidence type="ECO:0000313" key="4">
    <source>
        <dbReference type="Proteomes" id="UP000078397"/>
    </source>
</evidence>
<feature type="transmembrane region" description="Helical" evidence="2">
    <location>
        <begin position="38"/>
        <end position="59"/>
    </location>
</feature>
<feature type="transmembrane region" description="Helical" evidence="2">
    <location>
        <begin position="124"/>
        <end position="147"/>
    </location>
</feature>
<keyword evidence="2" id="KW-0472">Membrane</keyword>
<keyword evidence="4" id="KW-1185">Reference proteome</keyword>
<keyword evidence="2" id="KW-1133">Transmembrane helix</keyword>
<feature type="transmembrane region" description="Helical" evidence="2">
    <location>
        <begin position="6"/>
        <end position="26"/>
    </location>
</feature>
<protein>
    <submittedName>
        <fullName evidence="3">Uncharacterized protein</fullName>
    </submittedName>
</protein>
<organism evidence="3 4">
    <name type="scientific">Pochonia chlamydosporia 170</name>
    <dbReference type="NCBI Taxonomy" id="1380566"/>
    <lineage>
        <taxon>Eukaryota</taxon>
        <taxon>Fungi</taxon>
        <taxon>Dikarya</taxon>
        <taxon>Ascomycota</taxon>
        <taxon>Pezizomycotina</taxon>
        <taxon>Sordariomycetes</taxon>
        <taxon>Hypocreomycetidae</taxon>
        <taxon>Hypocreales</taxon>
        <taxon>Clavicipitaceae</taxon>
        <taxon>Pochonia</taxon>
    </lineage>
</organism>
<reference evidence="3 4" key="1">
    <citation type="journal article" date="2016" name="PLoS Pathog.">
        <title>Biosynthesis of antibiotic leucinostatins in bio-control fungus Purpureocillium lilacinum and their inhibition on phytophthora revealed by genome mining.</title>
        <authorList>
            <person name="Wang G."/>
            <person name="Liu Z."/>
            <person name="Lin R."/>
            <person name="Li E."/>
            <person name="Mao Z."/>
            <person name="Ling J."/>
            <person name="Yang Y."/>
            <person name="Yin W.B."/>
            <person name="Xie B."/>
        </authorList>
    </citation>
    <scope>NUCLEOTIDE SEQUENCE [LARGE SCALE GENOMIC DNA]</scope>
    <source>
        <strain evidence="3">170</strain>
    </source>
</reference>
<comment type="caution">
    <text evidence="3">The sequence shown here is derived from an EMBL/GenBank/DDBJ whole genome shotgun (WGS) entry which is preliminary data.</text>
</comment>
<feature type="compositionally biased region" description="Polar residues" evidence="1">
    <location>
        <begin position="216"/>
        <end position="226"/>
    </location>
</feature>
<evidence type="ECO:0000313" key="3">
    <source>
        <dbReference type="EMBL" id="OAQ68724.1"/>
    </source>
</evidence>
<accession>A0A179FT06</accession>
<gene>
    <name evidence="3" type="ORF">VFPPC_04925</name>
</gene>
<evidence type="ECO:0000256" key="1">
    <source>
        <dbReference type="SAM" id="MobiDB-lite"/>
    </source>
</evidence>
<dbReference type="AlphaFoldDB" id="A0A179FT06"/>